<dbReference type="GO" id="GO:0016787">
    <property type="term" value="F:hydrolase activity"/>
    <property type="evidence" value="ECO:0007669"/>
    <property type="project" value="UniProtKB-KW"/>
</dbReference>
<dbReference type="Pfam" id="PF12697">
    <property type="entry name" value="Abhydrolase_6"/>
    <property type="match status" value="1"/>
</dbReference>
<reference evidence="2 3" key="1">
    <citation type="submission" date="2018-10" db="EMBL/GenBank/DDBJ databases">
        <title>Complete genome sequence of Brevundimonas naejangsanensis BRV3.</title>
        <authorList>
            <person name="Berrios L."/>
            <person name="Ely B."/>
        </authorList>
    </citation>
    <scope>NUCLEOTIDE SEQUENCE [LARGE SCALE GENOMIC DNA]</scope>
    <source>
        <strain evidence="2 3">BRV3</strain>
    </source>
</reference>
<dbReference type="InterPro" id="IPR000073">
    <property type="entry name" value="AB_hydrolase_1"/>
</dbReference>
<dbReference type="Gene3D" id="3.40.50.1820">
    <property type="entry name" value="alpha/beta hydrolase"/>
    <property type="match status" value="1"/>
</dbReference>
<evidence type="ECO:0000313" key="2">
    <source>
        <dbReference type="EMBL" id="AYG94492.1"/>
    </source>
</evidence>
<dbReference type="Proteomes" id="UP000276984">
    <property type="component" value="Chromosome"/>
</dbReference>
<keyword evidence="3" id="KW-1185">Reference proteome</keyword>
<dbReference type="OrthoDB" id="7172093at2"/>
<accession>A0A494RKL0</accession>
<protein>
    <submittedName>
        <fullName evidence="2">Alpha/beta hydrolase</fullName>
    </submittedName>
</protein>
<evidence type="ECO:0000259" key="1">
    <source>
        <dbReference type="Pfam" id="PF12697"/>
    </source>
</evidence>
<dbReference type="EMBL" id="CP032707">
    <property type="protein sequence ID" value="AYG94492.1"/>
    <property type="molecule type" value="Genomic_DNA"/>
</dbReference>
<dbReference type="PRINTS" id="PR00111">
    <property type="entry name" value="ABHYDROLASE"/>
</dbReference>
<evidence type="ECO:0000313" key="3">
    <source>
        <dbReference type="Proteomes" id="UP000276984"/>
    </source>
</evidence>
<sequence>MPSSSRLAALPVVFAVVAAGVLAGVLVGVLAGGTEALAAGQAPAAAAYAPAPFQSSRILVEARGRARGEGPDVVLIPGLASTSAVWARAAAGLEDRYRVHLVTVRGFGDTAAGANAEGLVGAPTAAEIRRYIEEQGLQRPALIGHSMGGQVALRVAADAGDRVGRVMVVDASPFFPSLISPGSTAADVEPLARLAYQALMLLGDQALRTQATSMGLELGGAADSLFDGLGWQGGDRRVLAQGLYEVMTTDLRARLPLIAAPVTVVYGWSPDDRNPRSQVDELFRAGYRSLPRPATFERIEGAEHMVMIDQPRSFQQAVERFLR</sequence>
<dbReference type="PANTHER" id="PTHR43194:SF2">
    <property type="entry name" value="PEROXISOMAL MEMBRANE PROTEIN LPX1"/>
    <property type="match status" value="1"/>
</dbReference>
<dbReference type="RefSeq" id="WP_121481647.1">
    <property type="nucleotide sequence ID" value="NZ_CP032707.1"/>
</dbReference>
<organism evidence="2 3">
    <name type="scientific">Brevundimonas naejangsanensis</name>
    <dbReference type="NCBI Taxonomy" id="588932"/>
    <lineage>
        <taxon>Bacteria</taxon>
        <taxon>Pseudomonadati</taxon>
        <taxon>Pseudomonadota</taxon>
        <taxon>Alphaproteobacteria</taxon>
        <taxon>Caulobacterales</taxon>
        <taxon>Caulobacteraceae</taxon>
        <taxon>Brevundimonas</taxon>
    </lineage>
</organism>
<dbReference type="InterPro" id="IPR029058">
    <property type="entry name" value="AB_hydrolase_fold"/>
</dbReference>
<dbReference type="SUPFAM" id="SSF53474">
    <property type="entry name" value="alpha/beta-Hydrolases"/>
    <property type="match status" value="1"/>
</dbReference>
<dbReference type="AlphaFoldDB" id="A0A494RKL0"/>
<keyword evidence="2" id="KW-0378">Hydrolase</keyword>
<dbReference type="PANTHER" id="PTHR43194">
    <property type="entry name" value="HYDROLASE ALPHA/BETA FOLD FAMILY"/>
    <property type="match status" value="1"/>
</dbReference>
<name>A0A494RKL0_9CAUL</name>
<feature type="domain" description="AB hydrolase-1" evidence="1">
    <location>
        <begin position="73"/>
        <end position="312"/>
    </location>
</feature>
<dbReference type="InterPro" id="IPR050228">
    <property type="entry name" value="Carboxylesterase_BioH"/>
</dbReference>
<gene>
    <name evidence="2" type="ORF">D8I30_04320</name>
</gene>
<proteinExistence type="predicted"/>